<dbReference type="GO" id="GO:0009368">
    <property type="term" value="C:endopeptidase Clp complex"/>
    <property type="evidence" value="ECO:0007669"/>
    <property type="project" value="TreeGrafter"/>
</dbReference>
<name>A0A1M7J067_9PSED</name>
<evidence type="ECO:0000256" key="4">
    <source>
        <dbReference type="ARBA" id="ARBA00022801"/>
    </source>
</evidence>
<reference evidence="9 10" key="2">
    <citation type="submission" date="2016-11" db="EMBL/GenBank/DDBJ databases">
        <authorList>
            <person name="Jaros S."/>
            <person name="Januszkiewicz K."/>
            <person name="Wedrychowicz H."/>
        </authorList>
    </citation>
    <scope>NUCLEOTIDE SEQUENCE [LARGE SCALE GENOMIC DNA]</scope>
    <source>
        <strain evidence="9 10">LMG 26898</strain>
    </source>
</reference>
<evidence type="ECO:0000256" key="3">
    <source>
        <dbReference type="ARBA" id="ARBA00022670"/>
    </source>
</evidence>
<dbReference type="Proteomes" id="UP000183983">
    <property type="component" value="Unassembled WGS sequence"/>
</dbReference>
<dbReference type="PANTHER" id="PTHR10381">
    <property type="entry name" value="ATP-DEPENDENT CLP PROTEASE PROTEOLYTIC SUBUNIT"/>
    <property type="match status" value="1"/>
</dbReference>
<reference evidence="8" key="3">
    <citation type="submission" date="2019-12" db="EMBL/GenBank/DDBJ databases">
        <title>A complete genome sequence for Pseudomonas syringae CC1524.</title>
        <authorList>
            <person name="Baltrus D.A."/>
            <person name="Clark M."/>
        </authorList>
    </citation>
    <scope>NUCLEOTIDE SEQUENCE</scope>
    <source>
        <strain evidence="8">CC1524</strain>
    </source>
</reference>
<dbReference type="EMBL" id="FRDA01000001">
    <property type="protein sequence ID" value="SHM46303.1"/>
    <property type="molecule type" value="Genomic_DNA"/>
</dbReference>
<dbReference type="GO" id="GO:0004176">
    <property type="term" value="F:ATP-dependent peptidase activity"/>
    <property type="evidence" value="ECO:0007669"/>
    <property type="project" value="InterPro"/>
</dbReference>
<dbReference type="OrthoDB" id="9806592at2"/>
<dbReference type="GO" id="GO:0004252">
    <property type="term" value="F:serine-type endopeptidase activity"/>
    <property type="evidence" value="ECO:0007669"/>
    <property type="project" value="InterPro"/>
</dbReference>
<dbReference type="GO" id="GO:0006515">
    <property type="term" value="P:protein quality control for misfolded or incompletely synthesized proteins"/>
    <property type="evidence" value="ECO:0007669"/>
    <property type="project" value="TreeGrafter"/>
</dbReference>
<accession>A0A1M7J067</accession>
<evidence type="ECO:0000313" key="9">
    <source>
        <dbReference type="EMBL" id="SHM46303.1"/>
    </source>
</evidence>
<proteinExistence type="inferred from homology"/>
<evidence type="ECO:0000256" key="7">
    <source>
        <dbReference type="SAM" id="MobiDB-lite"/>
    </source>
</evidence>
<dbReference type="STRING" id="1190415.SAMN05216593_10129"/>
<evidence type="ECO:0000256" key="2">
    <source>
        <dbReference type="ARBA" id="ARBA00022490"/>
    </source>
</evidence>
<evidence type="ECO:0000256" key="5">
    <source>
        <dbReference type="ARBA" id="ARBA00022825"/>
    </source>
</evidence>
<feature type="region of interest" description="Disordered" evidence="7">
    <location>
        <begin position="249"/>
        <end position="268"/>
    </location>
</feature>
<evidence type="ECO:0000313" key="10">
    <source>
        <dbReference type="Proteomes" id="UP000183983"/>
    </source>
</evidence>
<dbReference type="InterPro" id="IPR023562">
    <property type="entry name" value="ClpP/TepA"/>
</dbReference>
<evidence type="ECO:0000256" key="6">
    <source>
        <dbReference type="RuleBase" id="RU003567"/>
    </source>
</evidence>
<gene>
    <name evidence="8" type="ORF">N015_08460</name>
    <name evidence="9" type="ORF">SAMN05216593_10129</name>
</gene>
<dbReference type="RefSeq" id="WP_024688080.1">
    <property type="nucleotide sequence ID" value="NZ_CP047265.1"/>
</dbReference>
<dbReference type="InterPro" id="IPR001907">
    <property type="entry name" value="ClpP"/>
</dbReference>
<protein>
    <recommendedName>
        <fullName evidence="6">ATP-dependent Clp protease proteolytic subunit</fullName>
    </recommendedName>
</protein>
<dbReference type="NCBIfam" id="NF045542">
    <property type="entry name" value="Clp_rel_HeadMat"/>
    <property type="match status" value="1"/>
</dbReference>
<dbReference type="SUPFAM" id="SSF52096">
    <property type="entry name" value="ClpP/crotonase"/>
    <property type="match status" value="1"/>
</dbReference>
<keyword evidence="4" id="KW-0378">Hydrolase</keyword>
<dbReference type="Gene3D" id="3.90.226.10">
    <property type="entry name" value="2-enoyl-CoA Hydratase, Chain A, domain 1"/>
    <property type="match status" value="1"/>
</dbReference>
<dbReference type="Proteomes" id="UP000464644">
    <property type="component" value="Chromosome"/>
</dbReference>
<dbReference type="AlphaFoldDB" id="A0A1M7J067"/>
<comment type="similarity">
    <text evidence="1 6">Belongs to the peptidase S14 family.</text>
</comment>
<sequence>MTIRTLPAAPAGRPCASASSDLLPLALERWNPDIRAATEEENTISMFDPIGYDYWTGDGVTAKRISGLLRSFNGADVTVNINSPGGDMFEGLAIYNLLREYKGKVTVKVLGIAASAASVIAMAGDEVRMGLGAFLMIHNCWVGVAANRLGLREMADTLEPFDKAMADIYAARTGDGIEAMQKLMDAESWIGGGAAVENGFADSLLDSAETKESAKASTPQQIAARRLDLILAKQGMPRSERRAMIQELKTGTPSAADSGTPSATESKAVPADAIAELEKALASFKSAASTVPGV</sequence>
<feature type="compositionally biased region" description="Polar residues" evidence="7">
    <location>
        <begin position="249"/>
        <end position="265"/>
    </location>
</feature>
<keyword evidence="2" id="KW-0963">Cytoplasm</keyword>
<reference evidence="8 11" key="1">
    <citation type="journal article" date="2014" name="Genome Announc.">
        <title>Draft Genome Sequences of a Phylogenetically Diverse Suite of Pseudomonas syringae Strains from Multiple Source Populations.</title>
        <authorList>
            <person name="Baltrus D.A."/>
            <person name="Yourstone S."/>
            <person name="Lind A."/>
            <person name="Guilbaud C."/>
            <person name="Sands D.C."/>
            <person name="Jones C.D."/>
            <person name="Morris C.E."/>
            <person name="Dangl J.L."/>
        </authorList>
    </citation>
    <scope>NUCLEOTIDE SEQUENCE [LARGE SCALE GENOMIC DNA]</scope>
    <source>
        <strain evidence="8 11">CC1524</strain>
    </source>
</reference>
<dbReference type="InterPro" id="IPR029045">
    <property type="entry name" value="ClpP/crotonase-like_dom_sf"/>
</dbReference>
<keyword evidence="3 9" id="KW-0645">Protease</keyword>
<dbReference type="GO" id="GO:0051117">
    <property type="term" value="F:ATPase binding"/>
    <property type="evidence" value="ECO:0007669"/>
    <property type="project" value="TreeGrafter"/>
</dbReference>
<dbReference type="PRINTS" id="PR00127">
    <property type="entry name" value="CLPPROTEASEP"/>
</dbReference>
<keyword evidence="5" id="KW-0720">Serine protease</keyword>
<dbReference type="CDD" id="cd07016">
    <property type="entry name" value="S14_ClpP_1"/>
    <property type="match status" value="1"/>
</dbReference>
<organism evidence="9 10">
    <name type="scientific">Pseudomonas asturiensis</name>
    <dbReference type="NCBI Taxonomy" id="1190415"/>
    <lineage>
        <taxon>Bacteria</taxon>
        <taxon>Pseudomonadati</taxon>
        <taxon>Pseudomonadota</taxon>
        <taxon>Gammaproteobacteria</taxon>
        <taxon>Pseudomonadales</taxon>
        <taxon>Pseudomonadaceae</taxon>
        <taxon>Pseudomonas</taxon>
    </lineage>
</organism>
<dbReference type="PANTHER" id="PTHR10381:SF70">
    <property type="entry name" value="ATP-DEPENDENT CLP PROTEASE PROTEOLYTIC SUBUNIT"/>
    <property type="match status" value="1"/>
</dbReference>
<keyword evidence="11" id="KW-1185">Reference proteome</keyword>
<dbReference type="Pfam" id="PF00574">
    <property type="entry name" value="CLP_protease"/>
    <property type="match status" value="1"/>
</dbReference>
<evidence type="ECO:0000313" key="8">
    <source>
        <dbReference type="EMBL" id="QHF02439.1"/>
    </source>
</evidence>
<evidence type="ECO:0000313" key="11">
    <source>
        <dbReference type="Proteomes" id="UP000464644"/>
    </source>
</evidence>
<evidence type="ECO:0000256" key="1">
    <source>
        <dbReference type="ARBA" id="ARBA00007039"/>
    </source>
</evidence>
<dbReference type="EMBL" id="CP047265">
    <property type="protein sequence ID" value="QHF02439.1"/>
    <property type="molecule type" value="Genomic_DNA"/>
</dbReference>